<dbReference type="EMBL" id="MT143629">
    <property type="protein sequence ID" value="QJA99104.1"/>
    <property type="molecule type" value="Genomic_DNA"/>
</dbReference>
<evidence type="ECO:0000313" key="1">
    <source>
        <dbReference type="EMBL" id="QJA99104.1"/>
    </source>
</evidence>
<gene>
    <name evidence="1" type="ORF">MM171A01319_0007</name>
    <name evidence="2" type="ORF">MM171B02265_0008</name>
</gene>
<protein>
    <submittedName>
        <fullName evidence="2">Uncharacterized protein</fullName>
    </submittedName>
</protein>
<evidence type="ECO:0000313" key="2">
    <source>
        <dbReference type="EMBL" id="QJB01621.1"/>
    </source>
</evidence>
<reference evidence="2" key="1">
    <citation type="submission" date="2020-03" db="EMBL/GenBank/DDBJ databases">
        <title>The deep terrestrial virosphere.</title>
        <authorList>
            <person name="Holmfeldt K."/>
            <person name="Nilsson E."/>
            <person name="Simone D."/>
            <person name="Lopez-Fernandez M."/>
            <person name="Wu X."/>
            <person name="de Brujin I."/>
            <person name="Lundin D."/>
            <person name="Andersson A."/>
            <person name="Bertilsson S."/>
            <person name="Dopson M."/>
        </authorList>
    </citation>
    <scope>NUCLEOTIDE SEQUENCE</scope>
    <source>
        <strain evidence="1">MM171A01319</strain>
        <strain evidence="2">MM171B02265</strain>
    </source>
</reference>
<proteinExistence type="predicted"/>
<sequence>MNANTRDCSRCGSFMKKGVIDDFEYQDEVVQWWMCPKCGLNYPEHLYFKSQFRNEIYK</sequence>
<name>A0A6M3M1P7_9ZZZZ</name>
<accession>A0A6M3M1P7</accession>
<dbReference type="EMBL" id="MT143719">
    <property type="protein sequence ID" value="QJB01621.1"/>
    <property type="molecule type" value="Genomic_DNA"/>
</dbReference>
<dbReference type="AlphaFoldDB" id="A0A6M3M1P7"/>
<organism evidence="2">
    <name type="scientific">viral metagenome</name>
    <dbReference type="NCBI Taxonomy" id="1070528"/>
    <lineage>
        <taxon>unclassified sequences</taxon>
        <taxon>metagenomes</taxon>
        <taxon>organismal metagenomes</taxon>
    </lineage>
</organism>